<gene>
    <name evidence="1" type="ORF">IAB60_09125</name>
</gene>
<evidence type="ECO:0000313" key="2">
    <source>
        <dbReference type="Proteomes" id="UP000886860"/>
    </source>
</evidence>
<protein>
    <submittedName>
        <fullName evidence="1">Uncharacterized protein</fullName>
    </submittedName>
</protein>
<dbReference type="AlphaFoldDB" id="A0A9D1KH44"/>
<organism evidence="1 2">
    <name type="scientific">Candidatus Caccovicinus merdipullorum</name>
    <dbReference type="NCBI Taxonomy" id="2840724"/>
    <lineage>
        <taxon>Bacteria</taxon>
        <taxon>Bacillati</taxon>
        <taxon>Bacillota</taxon>
        <taxon>Clostridia</taxon>
        <taxon>Eubacteriales</taxon>
        <taxon>Candidatus Caccovicinus</taxon>
    </lineage>
</organism>
<accession>A0A9D1KH44</accession>
<proteinExistence type="predicted"/>
<dbReference type="Proteomes" id="UP000886860">
    <property type="component" value="Unassembled WGS sequence"/>
</dbReference>
<comment type="caution">
    <text evidence="1">The sequence shown here is derived from an EMBL/GenBank/DDBJ whole genome shotgun (WGS) entry which is preliminary data.</text>
</comment>
<name>A0A9D1KH44_9FIRM</name>
<dbReference type="EMBL" id="DVKS01000157">
    <property type="protein sequence ID" value="HIT42237.1"/>
    <property type="molecule type" value="Genomic_DNA"/>
</dbReference>
<reference evidence="1" key="1">
    <citation type="submission" date="2020-10" db="EMBL/GenBank/DDBJ databases">
        <authorList>
            <person name="Gilroy R."/>
        </authorList>
    </citation>
    <scope>NUCLEOTIDE SEQUENCE</scope>
    <source>
        <strain evidence="1">CHK123-3438</strain>
    </source>
</reference>
<reference evidence="1" key="2">
    <citation type="journal article" date="2021" name="PeerJ">
        <title>Extensive microbial diversity within the chicken gut microbiome revealed by metagenomics and culture.</title>
        <authorList>
            <person name="Gilroy R."/>
            <person name="Ravi A."/>
            <person name="Getino M."/>
            <person name="Pursley I."/>
            <person name="Horton D.L."/>
            <person name="Alikhan N.F."/>
            <person name="Baker D."/>
            <person name="Gharbi K."/>
            <person name="Hall N."/>
            <person name="Watson M."/>
            <person name="Adriaenssens E.M."/>
            <person name="Foster-Nyarko E."/>
            <person name="Jarju S."/>
            <person name="Secka A."/>
            <person name="Antonio M."/>
            <person name="Oren A."/>
            <person name="Chaudhuri R.R."/>
            <person name="La Ragione R."/>
            <person name="Hildebrand F."/>
            <person name="Pallen M.J."/>
        </authorList>
    </citation>
    <scope>NUCLEOTIDE SEQUENCE</scope>
    <source>
        <strain evidence="1">CHK123-3438</strain>
    </source>
</reference>
<sequence>MACKREFIDFSFWGDYYNISRRRQKMCMAENSKKVWLIKKYLCKKYVEKWEKIIYNLFNLGLCKAESVPPIFYTAVRSAAFCIVSGGRVTEGGRTACCLKRILSAAKETWRKPRA</sequence>
<evidence type="ECO:0000313" key="1">
    <source>
        <dbReference type="EMBL" id="HIT42237.1"/>
    </source>
</evidence>